<organism evidence="2 3">
    <name type="scientific">Desulfocapsa sulfexigens (strain DSM 10523 / SB164P1)</name>
    <dbReference type="NCBI Taxonomy" id="1167006"/>
    <lineage>
        <taxon>Bacteria</taxon>
        <taxon>Pseudomonadati</taxon>
        <taxon>Thermodesulfobacteriota</taxon>
        <taxon>Desulfobulbia</taxon>
        <taxon>Desulfobulbales</taxon>
        <taxon>Desulfocapsaceae</taxon>
        <taxon>Desulfocapsa</taxon>
    </lineage>
</organism>
<protein>
    <submittedName>
        <fullName evidence="2">Uncharacterized protein</fullName>
    </submittedName>
</protein>
<feature type="region of interest" description="Disordered" evidence="1">
    <location>
        <begin position="48"/>
        <end position="70"/>
    </location>
</feature>
<gene>
    <name evidence="2" type="ordered locus">UWK_01776</name>
</gene>
<dbReference type="Proteomes" id="UP000011721">
    <property type="component" value="Chromosome"/>
</dbReference>
<dbReference type="AlphaFoldDB" id="M1NF80"/>
<evidence type="ECO:0000256" key="1">
    <source>
        <dbReference type="SAM" id="MobiDB-lite"/>
    </source>
</evidence>
<reference evidence="3" key="1">
    <citation type="journal article" date="2013" name="Stand. Genomic Sci.">
        <title>Complete genome sequence of Desulfocapsa sulfexigens, a marine deltaproteobacterium specialized in disproportionating inorganic sulfur compounds.</title>
        <authorList>
            <person name="Finster K.W."/>
            <person name="Kjeldsen K.U."/>
            <person name="Kube M."/>
            <person name="Reinhardt R."/>
            <person name="Mussmann M."/>
            <person name="Amann R."/>
            <person name="Schreiber L."/>
        </authorList>
    </citation>
    <scope>NUCLEOTIDE SEQUENCE [LARGE SCALE GENOMIC DNA]</scope>
    <source>
        <strain evidence="3">DSM 10523 / SB164P1</strain>
    </source>
</reference>
<name>M1NF80_DESSD</name>
<dbReference type="EMBL" id="CP003985">
    <property type="protein sequence ID" value="AGF78334.1"/>
    <property type="molecule type" value="Genomic_DNA"/>
</dbReference>
<keyword evidence="3" id="KW-1185">Reference proteome</keyword>
<dbReference type="HOGENOM" id="CLU_2751260_0_0_7"/>
<feature type="region of interest" description="Disordered" evidence="1">
    <location>
        <begin position="1"/>
        <end position="22"/>
    </location>
</feature>
<dbReference type="KEGG" id="dsf:UWK_01776"/>
<accession>M1NF80</accession>
<evidence type="ECO:0000313" key="3">
    <source>
        <dbReference type="Proteomes" id="UP000011721"/>
    </source>
</evidence>
<proteinExistence type="predicted"/>
<sequence length="70" mass="7128">MIEQSEGSVDNGKKGISSSMPPKKLEYSKSILINHGSVVRLTAGCAGSGADSGTYSESSFIGPDGSCQST</sequence>
<dbReference type="RefSeq" id="WP_015404025.1">
    <property type="nucleotide sequence ID" value="NC_020304.1"/>
</dbReference>
<evidence type="ECO:0000313" key="2">
    <source>
        <dbReference type="EMBL" id="AGF78334.1"/>
    </source>
</evidence>